<name>A0A343JG04_9CLOT</name>
<dbReference type="Proteomes" id="UP000264883">
    <property type="component" value="Chromosome"/>
</dbReference>
<dbReference type="OrthoDB" id="9785602at2"/>
<keyword evidence="2" id="KW-0012">Acyltransferase</keyword>
<keyword evidence="1 5" id="KW-0808">Transferase</keyword>
<dbReference type="EMBL" id="CP016786">
    <property type="protein sequence ID" value="ASW44462.1"/>
    <property type="molecule type" value="Genomic_DNA"/>
</dbReference>
<dbReference type="GO" id="GO:0008999">
    <property type="term" value="F:protein-N-terminal-alanine acetyltransferase activity"/>
    <property type="evidence" value="ECO:0007669"/>
    <property type="project" value="TreeGrafter"/>
</dbReference>
<dbReference type="InterPro" id="IPR016181">
    <property type="entry name" value="Acyl_CoA_acyltransferase"/>
</dbReference>
<proteinExistence type="inferred from homology"/>
<dbReference type="InterPro" id="IPR000182">
    <property type="entry name" value="GNAT_dom"/>
</dbReference>
<keyword evidence="6" id="KW-1185">Reference proteome</keyword>
<dbReference type="PANTHER" id="PTHR43792:SF8">
    <property type="entry name" value="[RIBOSOMAL PROTEIN US5]-ALANINE N-ACETYLTRANSFERASE"/>
    <property type="match status" value="1"/>
</dbReference>
<organism evidence="5 6">
    <name type="scientific">Clostridium isatidis</name>
    <dbReference type="NCBI Taxonomy" id="182773"/>
    <lineage>
        <taxon>Bacteria</taxon>
        <taxon>Bacillati</taxon>
        <taxon>Bacillota</taxon>
        <taxon>Clostridia</taxon>
        <taxon>Eubacteriales</taxon>
        <taxon>Clostridiaceae</taxon>
        <taxon>Clostridium</taxon>
    </lineage>
</organism>
<evidence type="ECO:0000313" key="5">
    <source>
        <dbReference type="EMBL" id="ASW44462.1"/>
    </source>
</evidence>
<dbReference type="GO" id="GO:0005737">
    <property type="term" value="C:cytoplasm"/>
    <property type="evidence" value="ECO:0007669"/>
    <property type="project" value="TreeGrafter"/>
</dbReference>
<dbReference type="InterPro" id="IPR051531">
    <property type="entry name" value="N-acetyltransferase"/>
</dbReference>
<evidence type="ECO:0000313" key="6">
    <source>
        <dbReference type="Proteomes" id="UP000264883"/>
    </source>
</evidence>
<dbReference type="PROSITE" id="PS51186">
    <property type="entry name" value="GNAT"/>
    <property type="match status" value="1"/>
</dbReference>
<evidence type="ECO:0000256" key="3">
    <source>
        <dbReference type="ARBA" id="ARBA00038502"/>
    </source>
</evidence>
<protein>
    <submittedName>
        <fullName evidence="5">GNAT family N-acetyltransferase</fullName>
    </submittedName>
</protein>
<dbReference type="Gene3D" id="3.40.630.30">
    <property type="match status" value="1"/>
</dbReference>
<reference evidence="5 6" key="1">
    <citation type="submission" date="2016-08" db="EMBL/GenBank/DDBJ databases">
        <title>Complete Genome Sequence Of The Indigo Reducing Clostridium isatidis DSM15098.</title>
        <authorList>
            <person name="Little G.T."/>
            <person name="Minton N.P."/>
        </authorList>
    </citation>
    <scope>NUCLEOTIDE SEQUENCE [LARGE SCALE GENOMIC DNA]</scope>
    <source>
        <strain evidence="5 6">DSM 15098</strain>
    </source>
</reference>
<evidence type="ECO:0000256" key="2">
    <source>
        <dbReference type="ARBA" id="ARBA00023315"/>
    </source>
</evidence>
<dbReference type="PANTHER" id="PTHR43792">
    <property type="entry name" value="GNAT FAMILY, PUTATIVE (AFU_ORTHOLOGUE AFUA_3G00765)-RELATED-RELATED"/>
    <property type="match status" value="1"/>
</dbReference>
<evidence type="ECO:0000256" key="1">
    <source>
        <dbReference type="ARBA" id="ARBA00022679"/>
    </source>
</evidence>
<feature type="domain" description="N-acetyltransferase" evidence="4">
    <location>
        <begin position="8"/>
        <end position="160"/>
    </location>
</feature>
<dbReference type="Pfam" id="PF13302">
    <property type="entry name" value="Acetyltransf_3"/>
    <property type="match status" value="1"/>
</dbReference>
<dbReference type="KEGG" id="cia:BEN51_04490"/>
<dbReference type="SUPFAM" id="SSF55729">
    <property type="entry name" value="Acyl-CoA N-acyltransferases (Nat)"/>
    <property type="match status" value="1"/>
</dbReference>
<comment type="similarity">
    <text evidence="3">Belongs to the acetyltransferase family. RimJ subfamily.</text>
</comment>
<dbReference type="AlphaFoldDB" id="A0A343JG04"/>
<sequence>MRLETDRTMLRNFEDKDLEDFYEYCSQKGIGEMAGWKHHKNILISKKVLERNIKNNNIFAIEYKENNKVIGHVTVNKDSENGRADTKELGFVLNRNYHNQGIMTEVIYRVLDYLFSNGIEYIYACCFQNNKASKRVIEKCGFSFEQESSFYSIFLNKSFKSYEYLYCKNNWLLKKKEIETIK</sequence>
<evidence type="ECO:0000259" key="4">
    <source>
        <dbReference type="PROSITE" id="PS51186"/>
    </source>
</evidence>
<accession>A0A343JG04</accession>
<gene>
    <name evidence="5" type="ORF">BEN51_04490</name>
</gene>